<sequence>MTGYKTIGQGSFVTLSEQETDIQIQFSPDCRMMILKCFCAWFIAHAPQLGLPSCKVFSLKIAPTKGVHDLLSAASSSQKHTVPPIEVKGGKKLVQPGESFKNRPYPFIFLQQDNNPTDTIRATIEGFRSVVANSSPPSVQRL</sequence>
<evidence type="ECO:0000313" key="2">
    <source>
        <dbReference type="Proteomes" id="UP001352852"/>
    </source>
</evidence>
<comment type="caution">
    <text evidence="1">The sequence shown here is derived from an EMBL/GenBank/DDBJ whole genome shotgun (WGS) entry which is preliminary data.</text>
</comment>
<dbReference type="Proteomes" id="UP001352852">
    <property type="component" value="Unassembled WGS sequence"/>
</dbReference>
<accession>A0ABU7DUV6</accession>
<gene>
    <name evidence="1" type="ORF">CHARACLAT_025815</name>
</gene>
<evidence type="ECO:0000313" key="1">
    <source>
        <dbReference type="EMBL" id="MED6278621.1"/>
    </source>
</evidence>
<reference evidence="1 2" key="1">
    <citation type="submission" date="2021-06" db="EMBL/GenBank/DDBJ databases">
        <authorList>
            <person name="Palmer J.M."/>
        </authorList>
    </citation>
    <scope>NUCLEOTIDE SEQUENCE [LARGE SCALE GENOMIC DNA]</scope>
    <source>
        <strain evidence="1 2">CL_MEX2019</strain>
        <tissue evidence="1">Muscle</tissue>
    </source>
</reference>
<organism evidence="1 2">
    <name type="scientific">Characodon lateralis</name>
    <dbReference type="NCBI Taxonomy" id="208331"/>
    <lineage>
        <taxon>Eukaryota</taxon>
        <taxon>Metazoa</taxon>
        <taxon>Chordata</taxon>
        <taxon>Craniata</taxon>
        <taxon>Vertebrata</taxon>
        <taxon>Euteleostomi</taxon>
        <taxon>Actinopterygii</taxon>
        <taxon>Neopterygii</taxon>
        <taxon>Teleostei</taxon>
        <taxon>Neoteleostei</taxon>
        <taxon>Acanthomorphata</taxon>
        <taxon>Ovalentaria</taxon>
        <taxon>Atherinomorphae</taxon>
        <taxon>Cyprinodontiformes</taxon>
        <taxon>Goodeidae</taxon>
        <taxon>Characodon</taxon>
    </lineage>
</organism>
<proteinExistence type="predicted"/>
<keyword evidence="2" id="KW-1185">Reference proteome</keyword>
<name>A0ABU7DUV6_9TELE</name>
<protein>
    <submittedName>
        <fullName evidence="1">Uncharacterized protein</fullName>
    </submittedName>
</protein>
<dbReference type="EMBL" id="JAHUTJ010035821">
    <property type="protein sequence ID" value="MED6278621.1"/>
    <property type="molecule type" value="Genomic_DNA"/>
</dbReference>